<dbReference type="SMART" id="SM00829">
    <property type="entry name" value="PKS_ER"/>
    <property type="match status" value="1"/>
</dbReference>
<feature type="transmembrane region" description="Helical" evidence="3">
    <location>
        <begin position="460"/>
        <end position="483"/>
    </location>
</feature>
<dbReference type="GO" id="GO:0016651">
    <property type="term" value="F:oxidoreductase activity, acting on NAD(P)H"/>
    <property type="evidence" value="ECO:0007669"/>
    <property type="project" value="InterPro"/>
</dbReference>
<dbReference type="GeneID" id="19260500"/>
<protein>
    <submittedName>
        <fullName evidence="5">NADPH2:quinone reductase</fullName>
    </submittedName>
</protein>
<dbReference type="PANTHER" id="PTHR45348:SF2">
    <property type="entry name" value="ZINC-TYPE ALCOHOL DEHYDROGENASE-LIKE PROTEIN C2E1P3.01"/>
    <property type="match status" value="1"/>
</dbReference>
<reference evidence="5 6" key="1">
    <citation type="journal article" date="2011" name="PLoS Genet.">
        <title>Genome sequencing and comparative transcriptomics of the model entomopathogenic fungi Metarhizium anisopliae and M. acridum.</title>
        <authorList>
            <person name="Gao Q."/>
            <person name="Jin K."/>
            <person name="Ying S.H."/>
            <person name="Zhang Y."/>
            <person name="Xiao G."/>
            <person name="Shang Y."/>
            <person name="Duan Z."/>
            <person name="Hu X."/>
            <person name="Xie X.Q."/>
            <person name="Zhou G."/>
            <person name="Peng G."/>
            <person name="Luo Z."/>
            <person name="Huang W."/>
            <person name="Wang B."/>
            <person name="Fang W."/>
            <person name="Wang S."/>
            <person name="Zhong Y."/>
            <person name="Ma L.J."/>
            <person name="St Leger R.J."/>
            <person name="Zhao G.P."/>
            <person name="Pei Y."/>
            <person name="Feng M.G."/>
            <person name="Xia Y."/>
            <person name="Wang C."/>
        </authorList>
    </citation>
    <scope>NUCLEOTIDE SEQUENCE [LARGE SCALE GENOMIC DNA]</scope>
    <source>
        <strain evidence="6">ARSEF 23 / ATCC MYA-3075</strain>
    </source>
</reference>
<keyword evidence="2" id="KW-0560">Oxidoreductase</keyword>
<dbReference type="HOGENOM" id="CLU_504413_0_0_1"/>
<feature type="domain" description="Enoyl reductase (ER)" evidence="4">
    <location>
        <begin position="11"/>
        <end position="340"/>
    </location>
</feature>
<dbReference type="Proteomes" id="UP000002498">
    <property type="component" value="Unassembled WGS sequence"/>
</dbReference>
<evidence type="ECO:0000259" key="4">
    <source>
        <dbReference type="SMART" id="SM00829"/>
    </source>
</evidence>
<dbReference type="InterPro" id="IPR011032">
    <property type="entry name" value="GroES-like_sf"/>
</dbReference>
<dbReference type="InterPro" id="IPR047122">
    <property type="entry name" value="Trans-enoyl_RdTase-like"/>
</dbReference>
<dbReference type="SUPFAM" id="SSF51735">
    <property type="entry name" value="NAD(P)-binding Rossmann-fold domains"/>
    <property type="match status" value="1"/>
</dbReference>
<keyword evidence="6" id="KW-1185">Reference proteome</keyword>
<dbReference type="InterPro" id="IPR013154">
    <property type="entry name" value="ADH-like_N"/>
</dbReference>
<dbReference type="OrthoDB" id="10257049at2759"/>
<comment type="similarity">
    <text evidence="1">Belongs to the zinc-containing alcohol dehydrogenase family.</text>
</comment>
<gene>
    <name evidence="5" type="ORF">MAA_06214</name>
</gene>
<dbReference type="EMBL" id="ADNJ02000006">
    <property type="protein sequence ID" value="EFY98105.1"/>
    <property type="molecule type" value="Genomic_DNA"/>
</dbReference>
<dbReference type="AlphaFoldDB" id="E9F216"/>
<dbReference type="RefSeq" id="XP_007822403.1">
    <property type="nucleotide sequence ID" value="XM_007824212.1"/>
</dbReference>
<evidence type="ECO:0000256" key="3">
    <source>
        <dbReference type="SAM" id="Phobius"/>
    </source>
</evidence>
<sequence>MSQSGVTISKGGAPFTVVKDLSRSSPSAKQALVKSAYVSLNPVDTIMQKYGILIHDWPAVIGSDFCAQVIETGPECTKLKKGDYVYGVCRIGQKAYSPFQETFLVDEDLVFKVEGALTPAQASTIAVGTITSAFGIIVGAKVPLPAPGAKAPERDEWIIVLGGSGTVGHYAIQIGRLCGYKVAASCSASNKSVAMGFGAQATINNRATPEEQAAEVKSITGGKYSIVFDASGLSHEAAAKMLEATTASPKYYTTVESNQHDMPAGVTSYYVLIAKLGQDDELGKQVNEGTKKMIPSLQAHVVGGALTPLEPEVYSGTGFESLVKALGDFGEGKTKGKVVTAAFVSVWTLVHRHVASHGPVAVARKAVMLNSWFYSLASAVLLGLMFVPQYEHAARRIYHLSKFYEYVDVLGVRAGGGEIELHFAVHHLTTPYLTYVRVLYYSEGWKAVAAPNALHHVLMYAYFGGVGALRSVLPVTGTIQLLLGLGGEAWLLWKKRVDGEQPLWPHEFAVSLFGIYFVLWLRELRQKASIKGKVAKFKSA</sequence>
<dbReference type="InterPro" id="IPR020843">
    <property type="entry name" value="ER"/>
</dbReference>
<evidence type="ECO:0000256" key="1">
    <source>
        <dbReference type="ARBA" id="ARBA00008072"/>
    </source>
</evidence>
<feature type="transmembrane region" description="Helical" evidence="3">
    <location>
        <begin position="503"/>
        <end position="521"/>
    </location>
</feature>
<evidence type="ECO:0000256" key="2">
    <source>
        <dbReference type="ARBA" id="ARBA00023002"/>
    </source>
</evidence>
<accession>E9F216</accession>
<dbReference type="Pfam" id="PF08240">
    <property type="entry name" value="ADH_N"/>
    <property type="match status" value="1"/>
</dbReference>
<name>E9F216_METRA</name>
<dbReference type="Gene3D" id="3.40.50.720">
    <property type="entry name" value="NAD(P)-binding Rossmann-like Domain"/>
    <property type="match status" value="1"/>
</dbReference>
<dbReference type="SUPFAM" id="SSF50129">
    <property type="entry name" value="GroES-like"/>
    <property type="match status" value="1"/>
</dbReference>
<comment type="caution">
    <text evidence="5">The sequence shown here is derived from an EMBL/GenBank/DDBJ whole genome shotgun (WGS) entry which is preliminary data.</text>
</comment>
<dbReference type="PANTHER" id="PTHR45348">
    <property type="entry name" value="HYPOTHETICAL OXIDOREDUCTASE (EUROFUNG)"/>
    <property type="match status" value="1"/>
</dbReference>
<organism evidence="5 6">
    <name type="scientific">Metarhizium robertsii (strain ARSEF 23 / ATCC MYA-3075)</name>
    <name type="common">Metarhizium anisopliae (strain ARSEF 23)</name>
    <dbReference type="NCBI Taxonomy" id="655844"/>
    <lineage>
        <taxon>Eukaryota</taxon>
        <taxon>Fungi</taxon>
        <taxon>Dikarya</taxon>
        <taxon>Ascomycota</taxon>
        <taxon>Pezizomycotina</taxon>
        <taxon>Sordariomycetes</taxon>
        <taxon>Hypocreomycetidae</taxon>
        <taxon>Hypocreales</taxon>
        <taxon>Clavicipitaceae</taxon>
        <taxon>Metarhizium</taxon>
    </lineage>
</organism>
<proteinExistence type="inferred from homology"/>
<dbReference type="Gene3D" id="3.90.180.10">
    <property type="entry name" value="Medium-chain alcohol dehydrogenases, catalytic domain"/>
    <property type="match status" value="1"/>
</dbReference>
<feature type="transmembrane region" description="Helical" evidence="3">
    <location>
        <begin position="372"/>
        <end position="390"/>
    </location>
</feature>
<keyword evidence="3" id="KW-0812">Transmembrane</keyword>
<evidence type="ECO:0000313" key="6">
    <source>
        <dbReference type="Proteomes" id="UP000002498"/>
    </source>
</evidence>
<keyword evidence="3" id="KW-0472">Membrane</keyword>
<dbReference type="InterPro" id="IPR036291">
    <property type="entry name" value="NAD(P)-bd_dom_sf"/>
</dbReference>
<keyword evidence="3" id="KW-1133">Transmembrane helix</keyword>
<dbReference type="KEGG" id="maj:MAA_06214"/>
<reference evidence="5 6" key="2">
    <citation type="journal article" date="2014" name="Proc. Natl. Acad. Sci. U.S.A.">
        <title>Trajectory and genomic determinants of fungal-pathogen speciation and host adaptation.</title>
        <authorList>
            <person name="Hu X."/>
            <person name="Xiao G."/>
            <person name="Zheng P."/>
            <person name="Shang Y."/>
            <person name="Su Y."/>
            <person name="Zhang X."/>
            <person name="Liu X."/>
            <person name="Zhan S."/>
            <person name="St Leger R.J."/>
            <person name="Wang C."/>
        </authorList>
    </citation>
    <scope>GENOME REANNOTATION</scope>
    <source>
        <strain evidence="6">ARSEF 23 / ATCC MYA-3075</strain>
    </source>
</reference>
<evidence type="ECO:0000313" key="5">
    <source>
        <dbReference type="EMBL" id="EFY98105.1"/>
    </source>
</evidence>